<sequence>MQLVGDDSYHIYPSLIYECQDMSTIKKEWAEQRNDGWHFQPGQFGGGILAQPRDIPERSRNGFARPDGLDANLMAPHGMVLGNEAGEKLSNYVNYFLPIQPPAFAIAAGLTKRYRTPTVAFTAEHADCLTDERYLLVLPKVKRKTLKLLDQLPVWLAYFGIDLDLSSSNVPQQLCDEMHDWFDDPDRTMWAFPISGGEPNAAWQVAVIYYIALHWDVNITGLNNMHFIANIEGRPNFRKNWTSNR</sequence>
<reference evidence="1 2" key="1">
    <citation type="submission" date="2019-02" db="EMBL/GenBank/DDBJ databases">
        <title>Deep-cultivation of Planctomycetes and their phenomic and genomic characterization uncovers novel biology.</title>
        <authorList>
            <person name="Wiegand S."/>
            <person name="Jogler M."/>
            <person name="Boedeker C."/>
            <person name="Pinto D."/>
            <person name="Vollmers J."/>
            <person name="Rivas-Marin E."/>
            <person name="Kohn T."/>
            <person name="Peeters S.H."/>
            <person name="Heuer A."/>
            <person name="Rast P."/>
            <person name="Oberbeckmann S."/>
            <person name="Bunk B."/>
            <person name="Jeske O."/>
            <person name="Meyerdierks A."/>
            <person name="Storesund J.E."/>
            <person name="Kallscheuer N."/>
            <person name="Luecker S."/>
            <person name="Lage O.M."/>
            <person name="Pohl T."/>
            <person name="Merkel B.J."/>
            <person name="Hornburger P."/>
            <person name="Mueller R.-W."/>
            <person name="Bruemmer F."/>
            <person name="Labrenz M."/>
            <person name="Spormann A.M."/>
            <person name="Op den Camp H."/>
            <person name="Overmann J."/>
            <person name="Amann R."/>
            <person name="Jetten M.S.M."/>
            <person name="Mascher T."/>
            <person name="Medema M.H."/>
            <person name="Devos D.P."/>
            <person name="Kaster A.-K."/>
            <person name="Ovreas L."/>
            <person name="Rohde M."/>
            <person name="Galperin M.Y."/>
            <person name="Jogler C."/>
        </authorList>
    </citation>
    <scope>NUCLEOTIDE SEQUENCE [LARGE SCALE GENOMIC DNA]</scope>
    <source>
        <strain evidence="1 2">Mal52</strain>
    </source>
</reference>
<proteinExistence type="predicted"/>
<evidence type="ECO:0000313" key="1">
    <source>
        <dbReference type="EMBL" id="QDU46024.1"/>
    </source>
</evidence>
<accession>A0A517ZU78</accession>
<dbReference type="EMBL" id="CP036276">
    <property type="protein sequence ID" value="QDU46024.1"/>
    <property type="molecule type" value="Genomic_DNA"/>
</dbReference>
<dbReference type="RefSeq" id="WP_145378554.1">
    <property type="nucleotide sequence ID" value="NZ_CP036276.1"/>
</dbReference>
<gene>
    <name evidence="1" type="ORF">Mal52_45210</name>
</gene>
<protein>
    <submittedName>
        <fullName evidence="1">Uncharacterized protein</fullName>
    </submittedName>
</protein>
<dbReference type="AlphaFoldDB" id="A0A517ZU78"/>
<name>A0A517ZU78_9PLAN</name>
<dbReference type="Proteomes" id="UP000319383">
    <property type="component" value="Chromosome"/>
</dbReference>
<evidence type="ECO:0000313" key="2">
    <source>
        <dbReference type="Proteomes" id="UP000319383"/>
    </source>
</evidence>
<dbReference type="KEGG" id="sdyn:Mal52_45210"/>
<organism evidence="1 2">
    <name type="scientific">Symmachiella dynata</name>
    <dbReference type="NCBI Taxonomy" id="2527995"/>
    <lineage>
        <taxon>Bacteria</taxon>
        <taxon>Pseudomonadati</taxon>
        <taxon>Planctomycetota</taxon>
        <taxon>Planctomycetia</taxon>
        <taxon>Planctomycetales</taxon>
        <taxon>Planctomycetaceae</taxon>
        <taxon>Symmachiella</taxon>
    </lineage>
</organism>
<keyword evidence="2" id="KW-1185">Reference proteome</keyword>